<reference evidence="1 2" key="1">
    <citation type="submission" date="2020-03" db="EMBL/GenBank/DDBJ databases">
        <title>Genomic Encyclopedia of Type Strains, Phase IV (KMG-IV): sequencing the most valuable type-strain genomes for metagenomic binning, comparative biology and taxonomic classification.</title>
        <authorList>
            <person name="Goeker M."/>
        </authorList>
    </citation>
    <scope>NUCLEOTIDE SEQUENCE [LARGE SCALE GENOMIC DNA]</scope>
    <source>
        <strain evidence="1 2">DSM 21299</strain>
    </source>
</reference>
<protein>
    <submittedName>
        <fullName evidence="1">Uncharacterized protein</fullName>
    </submittedName>
</protein>
<evidence type="ECO:0000313" key="1">
    <source>
        <dbReference type="EMBL" id="NIJ16281.1"/>
    </source>
</evidence>
<gene>
    <name evidence="1" type="ORF">FHS54_001247</name>
</gene>
<sequence>MAKKTTRATLARKGDTSTGTALIPVKAHARALDLVSARLDVDQIIKCEGDTTLVVGQPYKMGNVTIQTDEVYYVDGARAGLSNGPWLGEADKIAWRDPVTGYDCIMMRDRDEGFLSGYVGVPMRHPLYGYDHKALPAGLGIQVHGGLSYSATCEEGPTPERRIMYEARRICHVAVRQFPIRNGSDHHVDDHAWWFGFECNHLYDLVPADLSRNLNHFLSAETGGKYRDATYVCTEVQNLAAQLRAIADGCAIPARRGDPLPPLGLDPQRGA</sequence>
<keyword evidence="2" id="KW-1185">Reference proteome</keyword>
<name>A0A846M6L6_9SPHN</name>
<dbReference type="AlphaFoldDB" id="A0A846M6L6"/>
<dbReference type="RefSeq" id="WP_208404805.1">
    <property type="nucleotide sequence ID" value="NZ_JAASQR010000002.1"/>
</dbReference>
<accession>A0A846M6L6</accession>
<proteinExistence type="predicted"/>
<comment type="caution">
    <text evidence="1">The sequence shown here is derived from an EMBL/GenBank/DDBJ whole genome shotgun (WGS) entry which is preliminary data.</text>
</comment>
<evidence type="ECO:0000313" key="2">
    <source>
        <dbReference type="Proteomes" id="UP000576821"/>
    </source>
</evidence>
<organism evidence="1 2">
    <name type="scientific">Sphingobium vermicomposti</name>
    <dbReference type="NCBI Taxonomy" id="529005"/>
    <lineage>
        <taxon>Bacteria</taxon>
        <taxon>Pseudomonadati</taxon>
        <taxon>Pseudomonadota</taxon>
        <taxon>Alphaproteobacteria</taxon>
        <taxon>Sphingomonadales</taxon>
        <taxon>Sphingomonadaceae</taxon>
        <taxon>Sphingobium</taxon>
    </lineage>
</organism>
<dbReference type="EMBL" id="JAASQR010000002">
    <property type="protein sequence ID" value="NIJ16281.1"/>
    <property type="molecule type" value="Genomic_DNA"/>
</dbReference>
<dbReference type="Proteomes" id="UP000576821">
    <property type="component" value="Unassembled WGS sequence"/>
</dbReference>